<comment type="caution">
    <text evidence="1">The sequence shown here is derived from an EMBL/GenBank/DDBJ whole genome shotgun (WGS) entry which is preliminary data.</text>
</comment>
<dbReference type="Proteomes" id="UP000318833">
    <property type="component" value="Unassembled WGS sequence"/>
</dbReference>
<gene>
    <name evidence="1" type="ORF">FOF46_09990</name>
</gene>
<keyword evidence="2" id="KW-1185">Reference proteome</keyword>
<evidence type="ECO:0000313" key="1">
    <source>
        <dbReference type="EMBL" id="TSE09002.1"/>
    </source>
</evidence>
<accession>A0A554VLH8</accession>
<reference evidence="1 2" key="1">
    <citation type="submission" date="2019-07" db="EMBL/GenBank/DDBJ databases">
        <title>The draft genome sequence of Aquimarina algiphila M91.</title>
        <authorList>
            <person name="Meng X."/>
        </authorList>
    </citation>
    <scope>NUCLEOTIDE SEQUENCE [LARGE SCALE GENOMIC DNA]</scope>
    <source>
        <strain evidence="1 2">M91</strain>
    </source>
</reference>
<dbReference type="AlphaFoldDB" id="A0A554VLH8"/>
<evidence type="ECO:0000313" key="2">
    <source>
        <dbReference type="Proteomes" id="UP000318833"/>
    </source>
</evidence>
<dbReference type="RefSeq" id="WP_143916366.1">
    <property type="nucleotide sequence ID" value="NZ_CANMIK010000018.1"/>
</dbReference>
<organism evidence="1 2">
    <name type="scientific">Aquimarina algiphila</name>
    <dbReference type="NCBI Taxonomy" id="2047982"/>
    <lineage>
        <taxon>Bacteria</taxon>
        <taxon>Pseudomonadati</taxon>
        <taxon>Bacteroidota</taxon>
        <taxon>Flavobacteriia</taxon>
        <taxon>Flavobacteriales</taxon>
        <taxon>Flavobacteriaceae</taxon>
        <taxon>Aquimarina</taxon>
    </lineage>
</organism>
<protein>
    <recommendedName>
        <fullName evidence="3">DUF2116 family Zn-ribbon domain-containing protein</fullName>
    </recommendedName>
</protein>
<evidence type="ECO:0008006" key="3">
    <source>
        <dbReference type="Google" id="ProtNLM"/>
    </source>
</evidence>
<name>A0A554VLH8_9FLAO</name>
<dbReference type="OrthoDB" id="5187906at2"/>
<sequence>MKKCPVCDTVITGRSDKKYCSAYCKSAQQYEKRKQEEDEYYKIDRQLKTNRKILKAYNKSGLSTVRKEKLLAEGFNPKFFTHYWKNTKGQVYLFCYEYGFLLLKENQKEKYILVKWQKYMEV</sequence>
<dbReference type="EMBL" id="VLNR01000017">
    <property type="protein sequence ID" value="TSE09002.1"/>
    <property type="molecule type" value="Genomic_DNA"/>
</dbReference>
<proteinExistence type="predicted"/>